<dbReference type="Proteomes" id="UP000562395">
    <property type="component" value="Unassembled WGS sequence"/>
</dbReference>
<proteinExistence type="predicted"/>
<evidence type="ECO:0000256" key="2">
    <source>
        <dbReference type="SAM" id="SignalP"/>
    </source>
</evidence>
<keyword evidence="2" id="KW-0732">Signal</keyword>
<feature type="signal peptide" evidence="2">
    <location>
        <begin position="1"/>
        <end position="22"/>
    </location>
</feature>
<reference evidence="3 4" key="1">
    <citation type="submission" date="2020-08" db="EMBL/GenBank/DDBJ databases">
        <title>Genomic Encyclopedia of Type Strains, Phase IV (KMG-IV): sequencing the most valuable type-strain genomes for metagenomic binning, comparative biology and taxonomic classification.</title>
        <authorList>
            <person name="Goeker M."/>
        </authorList>
    </citation>
    <scope>NUCLEOTIDE SEQUENCE [LARGE SCALE GENOMIC DNA]</scope>
    <source>
        <strain evidence="3 4">DSM 14552</strain>
    </source>
</reference>
<name>A0A7W6EVE6_9SPHN</name>
<evidence type="ECO:0000256" key="1">
    <source>
        <dbReference type="SAM" id="MobiDB-lite"/>
    </source>
</evidence>
<dbReference type="AlphaFoldDB" id="A0A7W6EVE6"/>
<accession>A0A7W6EVE6</accession>
<comment type="caution">
    <text evidence="3">The sequence shown here is derived from an EMBL/GenBank/DDBJ whole genome shotgun (WGS) entry which is preliminary data.</text>
</comment>
<organism evidence="3 4">
    <name type="scientific">Novosphingobium hassiacum</name>
    <dbReference type="NCBI Taxonomy" id="173676"/>
    <lineage>
        <taxon>Bacteria</taxon>
        <taxon>Pseudomonadati</taxon>
        <taxon>Pseudomonadota</taxon>
        <taxon>Alphaproteobacteria</taxon>
        <taxon>Sphingomonadales</taxon>
        <taxon>Sphingomonadaceae</taxon>
        <taxon>Novosphingobium</taxon>
    </lineage>
</organism>
<protein>
    <submittedName>
        <fullName evidence="3">Uncharacterized protein</fullName>
    </submittedName>
</protein>
<gene>
    <name evidence="3" type="ORF">GGQ88_001488</name>
</gene>
<feature type="chain" id="PRO_5031433198" evidence="2">
    <location>
        <begin position="23"/>
        <end position="139"/>
    </location>
</feature>
<keyword evidence="4" id="KW-1185">Reference proteome</keyword>
<dbReference type="RefSeq" id="WP_183612508.1">
    <property type="nucleotide sequence ID" value="NZ_JACICY010000003.1"/>
</dbReference>
<evidence type="ECO:0000313" key="4">
    <source>
        <dbReference type="Proteomes" id="UP000562395"/>
    </source>
</evidence>
<feature type="region of interest" description="Disordered" evidence="1">
    <location>
        <begin position="81"/>
        <end position="139"/>
    </location>
</feature>
<sequence length="139" mass="14663">MTRPALAIVMGGVLCGAVIAQAVPTDPSGTLPRPSKPIAAEAYPEIVAITYETQPGAASDPYNFTPHRPLLRTADLQYQLEDAAPGYQEPDYDDVGTSSPDPQITEEDDEAVEQPIEMTESPAPVEAETANIPSSPSIG</sequence>
<evidence type="ECO:0000313" key="3">
    <source>
        <dbReference type="EMBL" id="MBB3860222.1"/>
    </source>
</evidence>
<dbReference type="EMBL" id="JACICY010000003">
    <property type="protein sequence ID" value="MBB3860222.1"/>
    <property type="molecule type" value="Genomic_DNA"/>
</dbReference>